<dbReference type="InterPro" id="IPR013830">
    <property type="entry name" value="SGNH_hydro"/>
</dbReference>
<dbReference type="EMBL" id="LQZG01000001">
    <property type="protein sequence ID" value="OAB88265.1"/>
    <property type="molecule type" value="Genomic_DNA"/>
</dbReference>
<comment type="caution">
    <text evidence="3">The sequence shown here is derived from an EMBL/GenBank/DDBJ whole genome shotgun (WGS) entry which is preliminary data.</text>
</comment>
<keyword evidence="1" id="KW-0472">Membrane</keyword>
<sequence length="252" mass="26773">MTTHPTVAARRLRGYVVGVVLLAAAVALAVQVWHGSATASSARTAAAPVPGGPAQIGVIGDSLTAEPAFSRPLVDGLEALGWRTGDIRVDGQWGRGINRPGPGATQTAAPYTLDVVRSWRAEGFDPQVWVIGLGTNNALDGAASWRAGVAAVVSEIRSGPRRDYAVYWVGTGYSQAGAFEQAAFDATLADLARRTPGLVFCDYESYLRPRRADARWESWWDGIHNTQAGYAALRVPFYLEAVQDVAPGDTHG</sequence>
<dbReference type="CDD" id="cd00229">
    <property type="entry name" value="SGNH_hydrolase"/>
    <property type="match status" value="1"/>
</dbReference>
<dbReference type="SUPFAM" id="SSF52266">
    <property type="entry name" value="SGNH hydrolase"/>
    <property type="match status" value="1"/>
</dbReference>
<gene>
    <name evidence="3" type="ORF">AWH69_00115</name>
</gene>
<evidence type="ECO:0000259" key="2">
    <source>
        <dbReference type="Pfam" id="PF13472"/>
    </source>
</evidence>
<evidence type="ECO:0000313" key="3">
    <source>
        <dbReference type="EMBL" id="OAB88265.1"/>
    </source>
</evidence>
<dbReference type="Proteomes" id="UP000076976">
    <property type="component" value="Unassembled WGS sequence"/>
</dbReference>
<keyword evidence="1" id="KW-0812">Transmembrane</keyword>
<protein>
    <recommendedName>
        <fullName evidence="2">SGNH hydrolase-type esterase domain-containing protein</fullName>
    </recommendedName>
</protein>
<dbReference type="InterPro" id="IPR036514">
    <property type="entry name" value="SGNH_hydro_sf"/>
</dbReference>
<evidence type="ECO:0000313" key="4">
    <source>
        <dbReference type="Proteomes" id="UP000076976"/>
    </source>
</evidence>
<dbReference type="RefSeq" id="WP_068269706.1">
    <property type="nucleotide sequence ID" value="NZ_LQZG01000001.1"/>
</dbReference>
<feature type="domain" description="SGNH hydrolase-type esterase" evidence="2">
    <location>
        <begin position="58"/>
        <end position="232"/>
    </location>
</feature>
<reference evidence="3 4" key="1">
    <citation type="submission" date="2016-01" db="EMBL/GenBank/DDBJ databases">
        <title>Janibacter melonis strain CD11_4 genome sequencing and assembly.</title>
        <authorList>
            <person name="Nair G.R."/>
            <person name="Kaur G."/>
            <person name="Chander A.M."/>
            <person name="Mayilraj S."/>
        </authorList>
    </citation>
    <scope>NUCLEOTIDE SEQUENCE [LARGE SCALE GENOMIC DNA]</scope>
    <source>
        <strain evidence="3 4">CD11-4</strain>
    </source>
</reference>
<proteinExistence type="predicted"/>
<name>A0A176QEP8_9MICO</name>
<dbReference type="Pfam" id="PF13472">
    <property type="entry name" value="Lipase_GDSL_2"/>
    <property type="match status" value="1"/>
</dbReference>
<accession>A0A176QEP8</accession>
<dbReference type="Gene3D" id="3.40.50.1110">
    <property type="entry name" value="SGNH hydrolase"/>
    <property type="match status" value="1"/>
</dbReference>
<dbReference type="AlphaFoldDB" id="A0A176QEP8"/>
<feature type="transmembrane region" description="Helical" evidence="1">
    <location>
        <begin position="12"/>
        <end position="33"/>
    </location>
</feature>
<organism evidence="3 4">
    <name type="scientific">Janibacter melonis</name>
    <dbReference type="NCBI Taxonomy" id="262209"/>
    <lineage>
        <taxon>Bacteria</taxon>
        <taxon>Bacillati</taxon>
        <taxon>Actinomycetota</taxon>
        <taxon>Actinomycetes</taxon>
        <taxon>Micrococcales</taxon>
        <taxon>Intrasporangiaceae</taxon>
        <taxon>Janibacter</taxon>
    </lineage>
</organism>
<evidence type="ECO:0000256" key="1">
    <source>
        <dbReference type="SAM" id="Phobius"/>
    </source>
</evidence>
<keyword evidence="4" id="KW-1185">Reference proteome</keyword>
<keyword evidence="1" id="KW-1133">Transmembrane helix</keyword>